<name>A0A1H8YFT2_9PSEU</name>
<organism evidence="6 7">
    <name type="scientific">Amycolatopsis saalfeldensis</name>
    <dbReference type="NCBI Taxonomy" id="394193"/>
    <lineage>
        <taxon>Bacteria</taxon>
        <taxon>Bacillati</taxon>
        <taxon>Actinomycetota</taxon>
        <taxon>Actinomycetes</taxon>
        <taxon>Pseudonocardiales</taxon>
        <taxon>Pseudonocardiaceae</taxon>
        <taxon>Amycolatopsis</taxon>
    </lineage>
</organism>
<dbReference type="Gene3D" id="3.40.190.10">
    <property type="entry name" value="Periplasmic binding protein-like II"/>
    <property type="match status" value="2"/>
</dbReference>
<dbReference type="EMBL" id="FOEF01000015">
    <property type="protein sequence ID" value="SEP51080.1"/>
    <property type="molecule type" value="Genomic_DNA"/>
</dbReference>
<dbReference type="PANTHER" id="PTHR30346">
    <property type="entry name" value="TRANSCRIPTIONAL DUAL REGULATOR HCAR-RELATED"/>
    <property type="match status" value="1"/>
</dbReference>
<keyword evidence="2" id="KW-0805">Transcription regulation</keyword>
<dbReference type="Gene3D" id="1.10.10.10">
    <property type="entry name" value="Winged helix-like DNA-binding domain superfamily/Winged helix DNA-binding domain"/>
    <property type="match status" value="1"/>
</dbReference>
<dbReference type="GO" id="GO:0003677">
    <property type="term" value="F:DNA binding"/>
    <property type="evidence" value="ECO:0007669"/>
    <property type="project" value="UniProtKB-KW"/>
</dbReference>
<keyword evidence="4" id="KW-0804">Transcription</keyword>
<dbReference type="STRING" id="394193.SAMN04489732_115137"/>
<keyword evidence="7" id="KW-1185">Reference proteome</keyword>
<evidence type="ECO:0000313" key="6">
    <source>
        <dbReference type="EMBL" id="SEP51080.1"/>
    </source>
</evidence>
<evidence type="ECO:0000256" key="1">
    <source>
        <dbReference type="ARBA" id="ARBA00009437"/>
    </source>
</evidence>
<dbReference type="SUPFAM" id="SSF46785">
    <property type="entry name" value="Winged helix' DNA-binding domain"/>
    <property type="match status" value="1"/>
</dbReference>
<evidence type="ECO:0000259" key="5">
    <source>
        <dbReference type="PROSITE" id="PS50931"/>
    </source>
</evidence>
<feature type="domain" description="HTH lysR-type" evidence="5">
    <location>
        <begin position="7"/>
        <end position="64"/>
    </location>
</feature>
<dbReference type="InterPro" id="IPR036390">
    <property type="entry name" value="WH_DNA-bd_sf"/>
</dbReference>
<proteinExistence type="inferred from homology"/>
<dbReference type="CDD" id="cd05466">
    <property type="entry name" value="PBP2_LTTR_substrate"/>
    <property type="match status" value="1"/>
</dbReference>
<dbReference type="Pfam" id="PF00126">
    <property type="entry name" value="HTH_1"/>
    <property type="match status" value="1"/>
</dbReference>
<dbReference type="InterPro" id="IPR036388">
    <property type="entry name" value="WH-like_DNA-bd_sf"/>
</dbReference>
<gene>
    <name evidence="6" type="ORF">SAMN04489732_115137</name>
</gene>
<evidence type="ECO:0000256" key="4">
    <source>
        <dbReference type="ARBA" id="ARBA00023163"/>
    </source>
</evidence>
<dbReference type="Pfam" id="PF03466">
    <property type="entry name" value="LysR_substrate"/>
    <property type="match status" value="1"/>
</dbReference>
<dbReference type="SUPFAM" id="SSF53850">
    <property type="entry name" value="Periplasmic binding protein-like II"/>
    <property type="match status" value="1"/>
</dbReference>
<dbReference type="FunFam" id="1.10.10.10:FF:000001">
    <property type="entry name" value="LysR family transcriptional regulator"/>
    <property type="match status" value="1"/>
</dbReference>
<dbReference type="Proteomes" id="UP000198582">
    <property type="component" value="Unassembled WGS sequence"/>
</dbReference>
<sequence>MPETPDLDLRLVRYFTVVAEHLNFGRAAAALHLAQPALSRQIQRLEHQLGARLFDRTPQGSRLTDAGRVFLPRAHDLLDTAHEASLATRSAASPGALTVGYVGDLVVTPAVRELRRRHPDAEITTRHLGWAETSALPERRVDALVARLPLPFPDGRFRVDALYDEARVLVVPASHPFAGKEVVTLEDLGDTELVACTSSASIWSAGAQPTADDSFEDKLELIAEGHGVAILPAGDRRPTLREDLATIPFEGIDPCRVVVATRFTEHNPLAGDFREIARSWLAPAV</sequence>
<dbReference type="InterPro" id="IPR005119">
    <property type="entry name" value="LysR_subst-bd"/>
</dbReference>
<evidence type="ECO:0000313" key="7">
    <source>
        <dbReference type="Proteomes" id="UP000198582"/>
    </source>
</evidence>
<dbReference type="PANTHER" id="PTHR30346:SF0">
    <property type="entry name" value="HCA OPERON TRANSCRIPTIONAL ACTIVATOR HCAR"/>
    <property type="match status" value="1"/>
</dbReference>
<comment type="similarity">
    <text evidence="1">Belongs to the LysR transcriptional regulatory family.</text>
</comment>
<dbReference type="InterPro" id="IPR000847">
    <property type="entry name" value="LysR_HTH_N"/>
</dbReference>
<dbReference type="PRINTS" id="PR00039">
    <property type="entry name" value="HTHLYSR"/>
</dbReference>
<evidence type="ECO:0000256" key="2">
    <source>
        <dbReference type="ARBA" id="ARBA00023015"/>
    </source>
</evidence>
<keyword evidence="3 6" id="KW-0238">DNA-binding</keyword>
<dbReference type="RefSeq" id="WP_091622883.1">
    <property type="nucleotide sequence ID" value="NZ_FOEF01000015.1"/>
</dbReference>
<reference evidence="6 7" key="1">
    <citation type="submission" date="2016-10" db="EMBL/GenBank/DDBJ databases">
        <authorList>
            <person name="de Groot N.N."/>
        </authorList>
    </citation>
    <scope>NUCLEOTIDE SEQUENCE [LARGE SCALE GENOMIC DNA]</scope>
    <source>
        <strain evidence="6 7">DSM 44993</strain>
    </source>
</reference>
<dbReference type="GO" id="GO:0032993">
    <property type="term" value="C:protein-DNA complex"/>
    <property type="evidence" value="ECO:0007669"/>
    <property type="project" value="TreeGrafter"/>
</dbReference>
<dbReference type="PROSITE" id="PS50931">
    <property type="entry name" value="HTH_LYSR"/>
    <property type="match status" value="1"/>
</dbReference>
<dbReference type="GO" id="GO:0003700">
    <property type="term" value="F:DNA-binding transcription factor activity"/>
    <property type="evidence" value="ECO:0007669"/>
    <property type="project" value="InterPro"/>
</dbReference>
<evidence type="ECO:0000256" key="3">
    <source>
        <dbReference type="ARBA" id="ARBA00023125"/>
    </source>
</evidence>
<accession>A0A1H8YFT2</accession>
<dbReference type="AlphaFoldDB" id="A0A1H8YFT2"/>
<protein>
    <submittedName>
        <fullName evidence="6">DNA-binding transcriptional regulator, LysR family</fullName>
    </submittedName>
</protein>
<dbReference type="OrthoDB" id="4140098at2"/>